<keyword evidence="1" id="KW-0812">Transmembrane</keyword>
<dbReference type="OrthoDB" id="6774577at2759"/>
<sequence>MLQGTSAISYTHQVVQTLMAGLLDEGRTLYTDNHYSSVMLAEDLLKNKTYVFGTLQQNRRGNPQDVCMKKLKKEEVFSMENSSGVRVMKWQDKRPILMIASNPDIKDTVVSLRKRGIEQEVKHVLEYIKAKKGVDVSDQKMAYYTTLRRSMKWYKKVAIEILLGTCIVNSWVIFNNFGARRKMSIFHTFSTPVVPSRIRQY</sequence>
<evidence type="ECO:0000256" key="1">
    <source>
        <dbReference type="SAM" id="Phobius"/>
    </source>
</evidence>
<reference evidence="3" key="1">
    <citation type="submission" date="2013-04" db="EMBL/GenBank/DDBJ databases">
        <authorList>
            <person name="Qu J."/>
            <person name="Murali S.C."/>
            <person name="Bandaranaike D."/>
            <person name="Bellair M."/>
            <person name="Blankenburg K."/>
            <person name="Chao H."/>
            <person name="Dinh H."/>
            <person name="Doddapaneni H."/>
            <person name="Downs B."/>
            <person name="Dugan-Rocha S."/>
            <person name="Elkadiri S."/>
            <person name="Gnanaolivu R.D."/>
            <person name="Hernandez B."/>
            <person name="Javaid M."/>
            <person name="Jayaseelan J.C."/>
            <person name="Lee S."/>
            <person name="Li M."/>
            <person name="Ming W."/>
            <person name="Munidasa M."/>
            <person name="Muniz J."/>
            <person name="Nguyen L."/>
            <person name="Ongeri F."/>
            <person name="Osuji N."/>
            <person name="Pu L.-L."/>
            <person name="Puazo M."/>
            <person name="Qu C."/>
            <person name="Quiroz J."/>
            <person name="Raj R."/>
            <person name="Weissenberger G."/>
            <person name="Xin Y."/>
            <person name="Zou X."/>
            <person name="Han Y."/>
            <person name="Richards S."/>
            <person name="Worley K."/>
            <person name="Muzny D."/>
            <person name="Gibbs R."/>
        </authorList>
    </citation>
    <scope>NUCLEOTIDE SEQUENCE</scope>
    <source>
        <strain evidence="3">Sampled in the wild</strain>
    </source>
</reference>
<dbReference type="InterPro" id="IPR029526">
    <property type="entry name" value="PGBD"/>
</dbReference>
<dbReference type="PANTHER" id="PTHR46599">
    <property type="entry name" value="PIGGYBAC TRANSPOSABLE ELEMENT-DERIVED PROTEIN 4"/>
    <property type="match status" value="1"/>
</dbReference>
<evidence type="ECO:0000259" key="2">
    <source>
        <dbReference type="Pfam" id="PF13843"/>
    </source>
</evidence>
<keyword evidence="4" id="KW-1185">Reference proteome</keyword>
<dbReference type="AlphaFoldDB" id="A0A8K0KFN6"/>
<reference evidence="3" key="2">
    <citation type="submission" date="2017-10" db="EMBL/GenBank/DDBJ databases">
        <title>Ladona fulva Genome sequencing and assembly.</title>
        <authorList>
            <person name="Murali S."/>
            <person name="Richards S."/>
            <person name="Bandaranaike D."/>
            <person name="Bellair M."/>
            <person name="Blankenburg K."/>
            <person name="Chao H."/>
            <person name="Dinh H."/>
            <person name="Doddapaneni H."/>
            <person name="Dugan-Rocha S."/>
            <person name="Elkadiri S."/>
            <person name="Gnanaolivu R."/>
            <person name="Hernandez B."/>
            <person name="Skinner E."/>
            <person name="Javaid M."/>
            <person name="Lee S."/>
            <person name="Li M."/>
            <person name="Ming W."/>
            <person name="Munidasa M."/>
            <person name="Muniz J."/>
            <person name="Nguyen L."/>
            <person name="Hughes D."/>
            <person name="Osuji N."/>
            <person name="Pu L.-L."/>
            <person name="Puazo M."/>
            <person name="Qu C."/>
            <person name="Quiroz J."/>
            <person name="Raj R."/>
            <person name="Weissenberger G."/>
            <person name="Xin Y."/>
            <person name="Zou X."/>
            <person name="Han Y."/>
            <person name="Worley K."/>
            <person name="Muzny D."/>
            <person name="Gibbs R."/>
        </authorList>
    </citation>
    <scope>NUCLEOTIDE SEQUENCE</scope>
    <source>
        <strain evidence="3">Sampled in the wild</strain>
    </source>
</reference>
<feature type="transmembrane region" description="Helical" evidence="1">
    <location>
        <begin position="157"/>
        <end position="174"/>
    </location>
</feature>
<protein>
    <recommendedName>
        <fullName evidence="2">PiggyBac transposable element-derived protein domain-containing protein</fullName>
    </recommendedName>
</protein>
<comment type="caution">
    <text evidence="3">The sequence shown here is derived from an EMBL/GenBank/DDBJ whole genome shotgun (WGS) entry which is preliminary data.</text>
</comment>
<keyword evidence="1" id="KW-0472">Membrane</keyword>
<dbReference type="PANTHER" id="PTHR46599:SF3">
    <property type="entry name" value="PIGGYBAC TRANSPOSABLE ELEMENT-DERIVED PROTEIN 4"/>
    <property type="match status" value="1"/>
</dbReference>
<accession>A0A8K0KFN6</accession>
<name>A0A8K0KFN6_LADFU</name>
<feature type="domain" description="PiggyBac transposable element-derived protein" evidence="2">
    <location>
        <begin position="11"/>
        <end position="171"/>
    </location>
</feature>
<evidence type="ECO:0000313" key="4">
    <source>
        <dbReference type="Proteomes" id="UP000792457"/>
    </source>
</evidence>
<proteinExistence type="predicted"/>
<keyword evidence="1" id="KW-1133">Transmembrane helix</keyword>
<dbReference type="EMBL" id="KZ308762">
    <property type="protein sequence ID" value="KAG8234010.1"/>
    <property type="molecule type" value="Genomic_DNA"/>
</dbReference>
<dbReference type="Pfam" id="PF13843">
    <property type="entry name" value="DDE_Tnp_1_7"/>
    <property type="match status" value="1"/>
</dbReference>
<evidence type="ECO:0000313" key="3">
    <source>
        <dbReference type="EMBL" id="KAG8234010.1"/>
    </source>
</evidence>
<gene>
    <name evidence="3" type="ORF">J437_LFUL013928</name>
</gene>
<dbReference type="Proteomes" id="UP000792457">
    <property type="component" value="Unassembled WGS sequence"/>
</dbReference>
<organism evidence="3 4">
    <name type="scientific">Ladona fulva</name>
    <name type="common">Scarce chaser dragonfly</name>
    <name type="synonym">Libellula fulva</name>
    <dbReference type="NCBI Taxonomy" id="123851"/>
    <lineage>
        <taxon>Eukaryota</taxon>
        <taxon>Metazoa</taxon>
        <taxon>Ecdysozoa</taxon>
        <taxon>Arthropoda</taxon>
        <taxon>Hexapoda</taxon>
        <taxon>Insecta</taxon>
        <taxon>Pterygota</taxon>
        <taxon>Palaeoptera</taxon>
        <taxon>Odonata</taxon>
        <taxon>Epiprocta</taxon>
        <taxon>Anisoptera</taxon>
        <taxon>Libelluloidea</taxon>
        <taxon>Libellulidae</taxon>
        <taxon>Ladona</taxon>
    </lineage>
</organism>